<dbReference type="KEGG" id="bcig:AB162_015"/>
<dbReference type="NCBIfam" id="TIGR01934">
    <property type="entry name" value="MenG_MenH_UbiE"/>
    <property type="match status" value="1"/>
</dbReference>
<dbReference type="AlphaFoldDB" id="A0A0K2BKS6"/>
<dbReference type="PROSITE" id="PS01183">
    <property type="entry name" value="UBIE_1"/>
    <property type="match status" value="1"/>
</dbReference>
<keyword evidence="2 6" id="KW-0489">Methyltransferase</keyword>
<dbReference type="PROSITE" id="PS01184">
    <property type="entry name" value="UBIE_2"/>
    <property type="match status" value="1"/>
</dbReference>
<evidence type="ECO:0000313" key="8">
    <source>
        <dbReference type="Proteomes" id="UP000056466"/>
    </source>
</evidence>
<dbReference type="PANTHER" id="PTHR43591">
    <property type="entry name" value="METHYLTRANSFERASE"/>
    <property type="match status" value="1"/>
</dbReference>
<dbReference type="GO" id="GO:0032259">
    <property type="term" value="P:methylation"/>
    <property type="evidence" value="ECO:0007669"/>
    <property type="project" value="UniProtKB-KW"/>
</dbReference>
<keyword evidence="5 6" id="KW-0949">S-adenosyl-L-methionine</keyword>
<evidence type="ECO:0000256" key="2">
    <source>
        <dbReference type="ARBA" id="ARBA00022603"/>
    </source>
</evidence>
<evidence type="ECO:0000313" key="7">
    <source>
        <dbReference type="EMBL" id="AKZ65643.1"/>
    </source>
</evidence>
<comment type="pathway">
    <text evidence="6">Quinol/quinone metabolism; menaquinone biosynthesis; menaquinol from 1,4-dihydroxy-2-naphthoate: step 2/2.</text>
</comment>
<dbReference type="FunFam" id="3.40.50.150:FF:000014">
    <property type="entry name" value="Ubiquinone/menaquinone biosynthesis C-methyltransferase UbiE"/>
    <property type="match status" value="1"/>
</dbReference>
<comment type="function">
    <text evidence="6">Methyltransferase required for the conversion of demethylmenaquinol (DMKH2) to menaquinol (MKH2) and the conversion of 2-polyprenyl-6-methoxy-1,4-benzoquinol (DDMQH2) to 2-polyprenyl-3-methyl-6-methoxy-1,4-benzoquinol (DMQH2).</text>
</comment>
<keyword evidence="8" id="KW-1185">Reference proteome</keyword>
<organism evidence="7 8">
    <name type="scientific">Candidatus Palibaumannia cicadellinicola</name>
    <dbReference type="NCBI Taxonomy" id="186490"/>
    <lineage>
        <taxon>Bacteria</taxon>
        <taxon>Pseudomonadati</taxon>
        <taxon>Pseudomonadota</taxon>
        <taxon>Gammaproteobacteria</taxon>
        <taxon>Candidatus Palibaumannia</taxon>
    </lineage>
</organism>
<feature type="binding site" evidence="6">
    <location>
        <position position="141"/>
    </location>
    <ligand>
        <name>S-adenosyl-L-methionine</name>
        <dbReference type="ChEBI" id="CHEBI:59789"/>
    </ligand>
</feature>
<dbReference type="Pfam" id="PF01209">
    <property type="entry name" value="Ubie_methyltran"/>
    <property type="match status" value="1"/>
</dbReference>
<dbReference type="PROSITE" id="PS51608">
    <property type="entry name" value="SAM_MT_UBIE"/>
    <property type="match status" value="1"/>
</dbReference>
<evidence type="ECO:0000256" key="3">
    <source>
        <dbReference type="ARBA" id="ARBA00022679"/>
    </source>
</evidence>
<dbReference type="HAMAP" id="MF_01813">
    <property type="entry name" value="MenG_UbiE_methyltr"/>
    <property type="match status" value="1"/>
</dbReference>
<feature type="binding site" evidence="6">
    <location>
        <position position="96"/>
    </location>
    <ligand>
        <name>S-adenosyl-L-methionine</name>
        <dbReference type="ChEBI" id="CHEBI:59789"/>
    </ligand>
</feature>
<keyword evidence="7" id="KW-0830">Ubiquinone</keyword>
<comment type="catalytic activity">
    <reaction evidence="6">
        <text>a 2-methoxy-6-(all-trans-polyprenyl)benzene-1,4-diol + S-adenosyl-L-methionine = a 5-methoxy-2-methyl-3-(all-trans-polyprenyl)benzene-1,4-diol + S-adenosyl-L-homocysteine + H(+)</text>
        <dbReference type="Rhea" id="RHEA:28286"/>
        <dbReference type="Rhea" id="RHEA-COMP:10858"/>
        <dbReference type="Rhea" id="RHEA-COMP:10859"/>
        <dbReference type="ChEBI" id="CHEBI:15378"/>
        <dbReference type="ChEBI" id="CHEBI:57856"/>
        <dbReference type="ChEBI" id="CHEBI:59789"/>
        <dbReference type="ChEBI" id="CHEBI:84166"/>
        <dbReference type="ChEBI" id="CHEBI:84167"/>
        <dbReference type="EC" id="2.1.1.201"/>
    </reaction>
</comment>
<evidence type="ECO:0000256" key="6">
    <source>
        <dbReference type="HAMAP-Rule" id="MF_01813"/>
    </source>
</evidence>
<dbReference type="PANTHER" id="PTHR43591:SF24">
    <property type="entry name" value="2-METHOXY-6-POLYPRENYL-1,4-BENZOQUINOL METHYLASE, MITOCHONDRIAL"/>
    <property type="match status" value="1"/>
</dbReference>
<dbReference type="InterPro" id="IPR023576">
    <property type="entry name" value="UbiE/COQ5_MeTrFase_CS"/>
</dbReference>
<dbReference type="InterPro" id="IPR029063">
    <property type="entry name" value="SAM-dependent_MTases_sf"/>
</dbReference>
<dbReference type="EMBL" id="CP011787">
    <property type="protein sequence ID" value="AKZ65643.1"/>
    <property type="molecule type" value="Genomic_DNA"/>
</dbReference>
<keyword evidence="3 6" id="KW-0808">Transferase</keyword>
<comment type="similarity">
    <text evidence="6">Belongs to the class I-like SAM-binding methyltransferase superfamily. MenG/UbiE family.</text>
</comment>
<keyword evidence="1 6" id="KW-0474">Menaquinone biosynthesis</keyword>
<dbReference type="NCBIfam" id="NF001240">
    <property type="entry name" value="PRK00216.1-1"/>
    <property type="match status" value="1"/>
</dbReference>
<dbReference type="CDD" id="cd02440">
    <property type="entry name" value="AdoMet_MTases"/>
    <property type="match status" value="1"/>
</dbReference>
<dbReference type="GO" id="GO:0008425">
    <property type="term" value="F:2-methoxy-6-polyprenyl-1,4-benzoquinol methyltransferase activity"/>
    <property type="evidence" value="ECO:0007669"/>
    <property type="project" value="UniProtKB-UniRule"/>
</dbReference>
<dbReference type="GO" id="GO:0009060">
    <property type="term" value="P:aerobic respiration"/>
    <property type="evidence" value="ECO:0007669"/>
    <property type="project" value="UniProtKB-UniRule"/>
</dbReference>
<sequence length="252" mass="29136">MIDENKYNKTHFGFRLVSKKHKELMVANVFNSVAANYDLMNDLMSFGIHRLWKRLTIQFSCVRRRQKVLNIAGGTGDMTDKFSRLVGENGIVVLADINDSMLKIAREKLRNNGYINNIIYIQANAEVLPFPNDIFDRIIISFGLRNITDKEQALQSMYRVLKPGGCLIILEFSRPLFIPLKKFYDFYSFYILPKIGKLVTNDESSYRYLVESIRMHPDQDTLKAMMLNSGFESAEYFNITGGIVALHRGYKF</sequence>
<dbReference type="EC" id="2.1.1.163" evidence="6"/>
<keyword evidence="4 6" id="KW-0831">Ubiquinone biosynthesis</keyword>
<dbReference type="RefSeq" id="WP_053096418.1">
    <property type="nucleotide sequence ID" value="NZ_CP011787.1"/>
</dbReference>
<dbReference type="UniPathway" id="UPA00232"/>
<dbReference type="PATRIC" id="fig|186490.8.peg.17"/>
<name>A0A0K2BKS6_9GAMM</name>
<dbReference type="UniPathway" id="UPA00079">
    <property type="reaction ID" value="UER00169"/>
</dbReference>
<evidence type="ECO:0000256" key="4">
    <source>
        <dbReference type="ARBA" id="ARBA00022688"/>
    </source>
</evidence>
<dbReference type="Gene3D" id="3.40.50.150">
    <property type="entry name" value="Vaccinia Virus protein VP39"/>
    <property type="match status" value="1"/>
</dbReference>
<reference evidence="7 8" key="1">
    <citation type="submission" date="2015-06" db="EMBL/GenBank/DDBJ databases">
        <title>Lineage-specific patterns of genome deterioration in obligate symbionts.</title>
        <authorList>
            <person name="Bennett G.M."/>
            <person name="McCutcheon J.P."/>
            <person name="McDonald B.R."/>
            <person name="Moran N.A."/>
        </authorList>
    </citation>
    <scope>NUCLEOTIDE SEQUENCE [LARGE SCALE GENOMIC DNA]</scope>
    <source>
        <strain evidence="7 8">B-GSS</strain>
    </source>
</reference>
<feature type="binding site" evidence="6">
    <location>
        <position position="75"/>
    </location>
    <ligand>
        <name>S-adenosyl-L-methionine</name>
        <dbReference type="ChEBI" id="CHEBI:59789"/>
    </ligand>
</feature>
<comment type="catalytic activity">
    <reaction evidence="6">
        <text>a 2-demethylmenaquinol + S-adenosyl-L-methionine = a menaquinol + S-adenosyl-L-homocysteine + H(+)</text>
        <dbReference type="Rhea" id="RHEA:42640"/>
        <dbReference type="Rhea" id="RHEA-COMP:9539"/>
        <dbReference type="Rhea" id="RHEA-COMP:9563"/>
        <dbReference type="ChEBI" id="CHEBI:15378"/>
        <dbReference type="ChEBI" id="CHEBI:18151"/>
        <dbReference type="ChEBI" id="CHEBI:55437"/>
        <dbReference type="ChEBI" id="CHEBI:57856"/>
        <dbReference type="ChEBI" id="CHEBI:59789"/>
        <dbReference type="EC" id="2.1.1.163"/>
    </reaction>
</comment>
<dbReference type="GO" id="GO:0009234">
    <property type="term" value="P:menaquinone biosynthetic process"/>
    <property type="evidence" value="ECO:0007669"/>
    <property type="project" value="UniProtKB-UniRule"/>
</dbReference>
<dbReference type="GO" id="GO:0043770">
    <property type="term" value="F:demethylmenaquinone methyltransferase activity"/>
    <property type="evidence" value="ECO:0007669"/>
    <property type="project" value="UniProtKB-UniRule"/>
</dbReference>
<evidence type="ECO:0000256" key="5">
    <source>
        <dbReference type="ARBA" id="ARBA00022691"/>
    </source>
</evidence>
<protein>
    <recommendedName>
        <fullName evidence="6">Ubiquinone/menaquinone biosynthesis C-methyltransferase UbiE</fullName>
        <ecNumber evidence="6">2.1.1.163</ecNumber>
        <ecNumber evidence="6">2.1.1.201</ecNumber>
    </recommendedName>
    <alternativeName>
        <fullName evidence="6">2-methoxy-6-polyprenyl-1,4-benzoquinol methylase</fullName>
    </alternativeName>
    <alternativeName>
        <fullName evidence="6">Demethylmenaquinone methyltransferase</fullName>
    </alternativeName>
</protein>
<feature type="binding site" evidence="6">
    <location>
        <begin position="124"/>
        <end position="125"/>
    </location>
    <ligand>
        <name>S-adenosyl-L-methionine</name>
        <dbReference type="ChEBI" id="CHEBI:59789"/>
    </ligand>
</feature>
<dbReference type="NCBIfam" id="NF001244">
    <property type="entry name" value="PRK00216.1-5"/>
    <property type="match status" value="1"/>
</dbReference>
<proteinExistence type="inferred from homology"/>
<dbReference type="SUPFAM" id="SSF53335">
    <property type="entry name" value="S-adenosyl-L-methionine-dependent methyltransferases"/>
    <property type="match status" value="1"/>
</dbReference>
<dbReference type="Proteomes" id="UP000056466">
    <property type="component" value="Chromosome"/>
</dbReference>
<comment type="pathway">
    <text evidence="6">Cofactor biosynthesis; ubiquinone biosynthesis.</text>
</comment>
<dbReference type="EC" id="2.1.1.201" evidence="6"/>
<evidence type="ECO:0000256" key="1">
    <source>
        <dbReference type="ARBA" id="ARBA00022428"/>
    </source>
</evidence>
<accession>A0A0K2BKS6</accession>
<dbReference type="OrthoDB" id="9808140at2"/>
<dbReference type="InterPro" id="IPR004033">
    <property type="entry name" value="UbiE/COQ5_MeTrFase"/>
</dbReference>
<gene>
    <name evidence="6 7" type="primary">ubiE</name>
    <name evidence="7" type="ORF">AB162_015</name>
</gene>